<feature type="region of interest" description="Disordered" evidence="1">
    <location>
        <begin position="250"/>
        <end position="272"/>
    </location>
</feature>
<dbReference type="Proteomes" id="UP000236544">
    <property type="component" value="Unassembled WGS sequence"/>
</dbReference>
<dbReference type="OrthoDB" id="4067660at2759"/>
<gene>
    <name evidence="2" type="ORF">LAQU0_S01e14268g</name>
</gene>
<keyword evidence="3" id="KW-1185">Reference proteome</keyword>
<proteinExistence type="predicted"/>
<dbReference type="AlphaFoldDB" id="A0A0P1KXK7"/>
<evidence type="ECO:0000313" key="3">
    <source>
        <dbReference type="Proteomes" id="UP000236544"/>
    </source>
</evidence>
<evidence type="ECO:0000256" key="1">
    <source>
        <dbReference type="SAM" id="MobiDB-lite"/>
    </source>
</evidence>
<organism evidence="2 3">
    <name type="scientific">Lachancea quebecensis</name>
    <dbReference type="NCBI Taxonomy" id="1654605"/>
    <lineage>
        <taxon>Eukaryota</taxon>
        <taxon>Fungi</taxon>
        <taxon>Dikarya</taxon>
        <taxon>Ascomycota</taxon>
        <taxon>Saccharomycotina</taxon>
        <taxon>Saccharomycetes</taxon>
        <taxon>Saccharomycetales</taxon>
        <taxon>Saccharomycetaceae</taxon>
        <taxon>Lachancea</taxon>
    </lineage>
</organism>
<protein>
    <submittedName>
        <fullName evidence="2">LAQU0S01e14268g1_1</fullName>
    </submittedName>
</protein>
<sequence>MSSPPKSNTKLLDELLENNAFQPNDSKHLQSETYVQRQDCLNAFLKGDCKGCLEKMLQTGLLRCEHFENSPELWKLYLSACSQVKFETLGISLSKAARSNFSEFDPSRAQRILAQEPLCEQMAGTLMYLTCCYKCARAENSIGMMKSLEVASRDYIRDCSEQIERSGDTREASQVLELVWFYMFYVQSEESQKRMSSLLYEQLCKFAPGVSRVLQTSSENKPSVTLESQLISRIEALAPKRSSMVQNCQHRKLKPSGPRALPSGRSSETTPVLAPVSTTVKPDKAAPLNTSKLKALVIRLQPFLSSKFVPVMVFALLLALKKAQKVTALPNKLARILVIILRRLGGIINIILSI</sequence>
<evidence type="ECO:0000313" key="2">
    <source>
        <dbReference type="EMBL" id="CUS20770.1"/>
    </source>
</evidence>
<name>A0A0P1KXK7_9SACH</name>
<accession>A0A0P1KXK7</accession>
<dbReference type="EMBL" id="LN890560">
    <property type="protein sequence ID" value="CUS20770.1"/>
    <property type="molecule type" value="Genomic_DNA"/>
</dbReference>
<reference evidence="3" key="1">
    <citation type="submission" date="2015-10" db="EMBL/GenBank/DDBJ databases">
        <authorList>
            <person name="Devillers H."/>
        </authorList>
    </citation>
    <scope>NUCLEOTIDE SEQUENCE [LARGE SCALE GENOMIC DNA]</scope>
</reference>